<feature type="compositionally biased region" description="Basic residues" evidence="1">
    <location>
        <begin position="302"/>
        <end position="316"/>
    </location>
</feature>
<dbReference type="Proteomes" id="UP000886885">
    <property type="component" value="Chromosome 12A"/>
</dbReference>
<evidence type="ECO:0000256" key="1">
    <source>
        <dbReference type="SAM" id="MobiDB-lite"/>
    </source>
</evidence>
<reference evidence="2" key="1">
    <citation type="journal article" date="2020" name="bioRxiv">
        <title>Hybrid origin of Populus tomentosa Carr. identified through genome sequencing and phylogenomic analysis.</title>
        <authorList>
            <person name="An X."/>
            <person name="Gao K."/>
            <person name="Chen Z."/>
            <person name="Li J."/>
            <person name="Yang X."/>
            <person name="Yang X."/>
            <person name="Zhou J."/>
            <person name="Guo T."/>
            <person name="Zhao T."/>
            <person name="Huang S."/>
            <person name="Miao D."/>
            <person name="Khan W.U."/>
            <person name="Rao P."/>
            <person name="Ye M."/>
            <person name="Lei B."/>
            <person name="Liao W."/>
            <person name="Wang J."/>
            <person name="Ji L."/>
            <person name="Li Y."/>
            <person name="Guo B."/>
            <person name="Mustafa N.S."/>
            <person name="Li S."/>
            <person name="Yun Q."/>
            <person name="Keller S.R."/>
            <person name="Mao J."/>
            <person name="Zhang R."/>
            <person name="Strauss S.H."/>
        </authorList>
    </citation>
    <scope>NUCLEOTIDE SEQUENCE</scope>
    <source>
        <strain evidence="2">GM15</strain>
        <tissue evidence="2">Leaf</tissue>
    </source>
</reference>
<feature type="region of interest" description="Disordered" evidence="1">
    <location>
        <begin position="292"/>
        <end position="393"/>
    </location>
</feature>
<gene>
    <name evidence="2" type="ORF">POTOM_041655</name>
</gene>
<organism evidence="2 3">
    <name type="scientific">Populus tomentosa</name>
    <name type="common">Chinese white poplar</name>
    <dbReference type="NCBI Taxonomy" id="118781"/>
    <lineage>
        <taxon>Eukaryota</taxon>
        <taxon>Viridiplantae</taxon>
        <taxon>Streptophyta</taxon>
        <taxon>Embryophyta</taxon>
        <taxon>Tracheophyta</taxon>
        <taxon>Spermatophyta</taxon>
        <taxon>Magnoliopsida</taxon>
        <taxon>eudicotyledons</taxon>
        <taxon>Gunneridae</taxon>
        <taxon>Pentapetalae</taxon>
        <taxon>rosids</taxon>
        <taxon>fabids</taxon>
        <taxon>Malpighiales</taxon>
        <taxon>Salicaceae</taxon>
        <taxon>Saliceae</taxon>
        <taxon>Populus</taxon>
    </lineage>
</organism>
<feature type="region of interest" description="Disordered" evidence="1">
    <location>
        <begin position="183"/>
        <end position="218"/>
    </location>
</feature>
<keyword evidence="3" id="KW-1185">Reference proteome</keyword>
<name>A0A8X7YM84_POPTO</name>
<sequence>MGSDEGADDVLRLMGLENGTSSPFDGGRALCSEATNSGEERNSLIKPEDKRSTVKGLRNNKQKNLKVDSMDIACDIASSYEGGDNKARLMDLGNVIAALLGERIRNFLMKPPVLVETEGNCKVPKGSKNKPTGDCQELPGDVVDRNKNADNISRQVILENRMAAPLREEERLLFIEVTGHSGEGNEIRKPRPLGRPKSSVEKKNPAGGYQEFPGEVMNGNDGKDIVSLMGSENRVIHLSAEEDQVLPGGNQALPGEVMHVNDGTENAVRLMGSLNAVAALFEEKNKALTGEATGRSGEGIVPKHKPGNPKGAKSKKTLAAGIPFEATGHSGEANPKHKKKNLADGNEALPGEVMHGNEGENGEATGRSREGNVPKHKAGNPKGSKSKKTLAGK</sequence>
<protein>
    <submittedName>
        <fullName evidence="2">Uncharacterized protein</fullName>
    </submittedName>
</protein>
<proteinExistence type="predicted"/>
<accession>A0A8X7YM84</accession>
<evidence type="ECO:0000313" key="2">
    <source>
        <dbReference type="EMBL" id="KAG6753659.1"/>
    </source>
</evidence>
<feature type="region of interest" description="Disordered" evidence="1">
    <location>
        <begin position="1"/>
        <end position="55"/>
    </location>
</feature>
<comment type="caution">
    <text evidence="2">The sequence shown here is derived from an EMBL/GenBank/DDBJ whole genome shotgun (WGS) entry which is preliminary data.</text>
</comment>
<feature type="compositionally biased region" description="Basic and acidic residues" evidence="1">
    <location>
        <begin position="38"/>
        <end position="52"/>
    </location>
</feature>
<dbReference type="EMBL" id="JAAWWB010000023">
    <property type="protein sequence ID" value="KAG6753659.1"/>
    <property type="molecule type" value="Genomic_DNA"/>
</dbReference>
<dbReference type="AlphaFoldDB" id="A0A8X7YM84"/>
<feature type="compositionally biased region" description="Basic residues" evidence="1">
    <location>
        <begin position="374"/>
        <end position="393"/>
    </location>
</feature>
<evidence type="ECO:0000313" key="3">
    <source>
        <dbReference type="Proteomes" id="UP000886885"/>
    </source>
</evidence>